<feature type="non-terminal residue" evidence="2">
    <location>
        <position position="1"/>
    </location>
</feature>
<feature type="domain" description="DnaB/C C-terminal" evidence="1">
    <location>
        <begin position="133"/>
        <end position="192"/>
    </location>
</feature>
<evidence type="ECO:0000259" key="1">
    <source>
        <dbReference type="Pfam" id="PF07261"/>
    </source>
</evidence>
<comment type="caution">
    <text evidence="2">The sequence shown here is derived from an EMBL/GenBank/DDBJ whole genome shotgun (WGS) entry which is preliminary data.</text>
</comment>
<dbReference type="NCBIfam" id="TIGR01446">
    <property type="entry name" value="DnaD_dom"/>
    <property type="match status" value="1"/>
</dbReference>
<dbReference type="AlphaFoldDB" id="X1HGC9"/>
<proteinExistence type="predicted"/>
<dbReference type="PANTHER" id="PTHR37293:SF5">
    <property type="entry name" value="DNA REPLICATION PROTEIN"/>
    <property type="match status" value="1"/>
</dbReference>
<evidence type="ECO:0000313" key="2">
    <source>
        <dbReference type="EMBL" id="GAH56110.1"/>
    </source>
</evidence>
<sequence length="220" mass="25696">PNLFFSTLLPQINDIAELKTTLHIFGTLYRKRGYPRFVSYNELLGNKSLVSSLRETTRPLDEVLRNALEMATKRGTILHLVLSRDEVPEDIYFLNTVANRQTIAKIQSGELSLSGLKTERQAYIETEEQPDLFTLYEQNIGMLTPMIAEELRDAEKLYPETWIKDAIKEAVSLNKRNWRYITRILERWSVEGKSDGTYRRYSKTDPDKYIKGKYGHMVRR</sequence>
<name>X1HGC9_9ZZZZ</name>
<dbReference type="EMBL" id="BARU01018408">
    <property type="protein sequence ID" value="GAH56110.1"/>
    <property type="molecule type" value="Genomic_DNA"/>
</dbReference>
<dbReference type="SUPFAM" id="SSF158499">
    <property type="entry name" value="DnaD domain-like"/>
    <property type="match status" value="1"/>
</dbReference>
<dbReference type="InterPro" id="IPR053162">
    <property type="entry name" value="DnaD"/>
</dbReference>
<dbReference type="InterPro" id="IPR034829">
    <property type="entry name" value="DnaD-like_sf"/>
</dbReference>
<dbReference type="Gene3D" id="1.10.10.630">
    <property type="entry name" value="DnaD domain-like"/>
    <property type="match status" value="1"/>
</dbReference>
<protein>
    <recommendedName>
        <fullName evidence="1">DnaB/C C-terminal domain-containing protein</fullName>
    </recommendedName>
</protein>
<dbReference type="Pfam" id="PF07261">
    <property type="entry name" value="DnaB_2"/>
    <property type="match status" value="1"/>
</dbReference>
<dbReference type="PANTHER" id="PTHR37293">
    <property type="entry name" value="PHAGE REPLICATION PROTEIN-RELATED"/>
    <property type="match status" value="1"/>
</dbReference>
<reference evidence="2" key="1">
    <citation type="journal article" date="2014" name="Front. Microbiol.">
        <title>High frequency of phylogenetically diverse reductive dehalogenase-homologous genes in deep subseafloor sedimentary metagenomes.</title>
        <authorList>
            <person name="Kawai M."/>
            <person name="Futagami T."/>
            <person name="Toyoda A."/>
            <person name="Takaki Y."/>
            <person name="Nishi S."/>
            <person name="Hori S."/>
            <person name="Arai W."/>
            <person name="Tsubouchi T."/>
            <person name="Morono Y."/>
            <person name="Uchiyama I."/>
            <person name="Ito T."/>
            <person name="Fujiyama A."/>
            <person name="Inagaki F."/>
            <person name="Takami H."/>
        </authorList>
    </citation>
    <scope>NUCLEOTIDE SEQUENCE</scope>
    <source>
        <strain evidence="2">Expedition CK06-06</strain>
    </source>
</reference>
<organism evidence="2">
    <name type="scientific">marine sediment metagenome</name>
    <dbReference type="NCBI Taxonomy" id="412755"/>
    <lineage>
        <taxon>unclassified sequences</taxon>
        <taxon>metagenomes</taxon>
        <taxon>ecological metagenomes</taxon>
    </lineage>
</organism>
<gene>
    <name evidence="2" type="ORF">S03H2_30421</name>
</gene>
<dbReference type="InterPro" id="IPR006343">
    <property type="entry name" value="DnaB/C_C"/>
</dbReference>
<accession>X1HGC9</accession>